<proteinExistence type="inferred from homology"/>
<protein>
    <submittedName>
        <fullName evidence="4">PH domain-containing protein</fullName>
    </submittedName>
</protein>
<evidence type="ECO:0000313" key="4">
    <source>
        <dbReference type="WBParaSite" id="Gr19_v10_g9235.t1"/>
    </source>
</evidence>
<comment type="similarity">
    <text evidence="1">Belongs to the actin family.</text>
</comment>
<dbReference type="Gene3D" id="3.30.420.40">
    <property type="match status" value="2"/>
</dbReference>
<feature type="domain" description="PH" evidence="2">
    <location>
        <begin position="48"/>
        <end position="146"/>
    </location>
</feature>
<reference evidence="4" key="1">
    <citation type="submission" date="2022-11" db="UniProtKB">
        <authorList>
            <consortium name="WormBaseParasite"/>
        </authorList>
    </citation>
    <scope>IDENTIFICATION</scope>
</reference>
<accession>A0A914IC38</accession>
<dbReference type="AlphaFoldDB" id="A0A914IC38"/>
<dbReference type="PANTHER" id="PTHR11937">
    <property type="entry name" value="ACTIN"/>
    <property type="match status" value="1"/>
</dbReference>
<sequence>MEKNSPQHLANASSRNGSVLVDDRPIGWLANELFKVDWNPLVENRRFKPMEGHLEILNEHQNAPDEDWKRLYFRTKDGRFQWFASHCADEHPISDILLTGTTISANKDAWTISIRGGKEDANLVVRVPSNVFEKWHQALLSHASSSLVDAYIQPTWPPVPHRKNRVVLLELGRHVISAGLLTQKPSLPYSYFPAFCAVGEQFDDKSGGTRTMVTSGVSAFVDHQTNSSGWHLKRPIELKDDGNVVEFDDNVLRAVLQRALISDAAMQANAMDIRFRPQDYLVLLAIPHTFPLRAASELLKLLLDTAQYGFKGVSIVRQPTLVLYSYDVTTGVVVDLGEEMAIVPVIDEFVVDDAVKIVPFGATQIREQMRKGVADLQQMLAIFGGKDDEAAATAAEQLLLRYIVEKSCYVSANSIEEERSAGIKDALVELVNRRHTLKVNGELRFMAPEGLFRPQLWALELPGLHRMVHEAIQTCPIDSRRTLYRNIYLTGGTSQLRGLAERLEHELAQLAPASVPVQVLNSPWRRHSAYLGTHVIAAGDDFEKCCVNSKNLAEYLSRIDGD</sequence>
<dbReference type="CDD" id="cd10169">
    <property type="entry name" value="ASKHA_NBD_actin-like"/>
    <property type="match status" value="1"/>
</dbReference>
<dbReference type="Gene3D" id="3.90.640.10">
    <property type="entry name" value="Actin, Chain A, domain 4"/>
    <property type="match status" value="1"/>
</dbReference>
<dbReference type="SMART" id="SM00233">
    <property type="entry name" value="PH"/>
    <property type="match status" value="1"/>
</dbReference>
<keyword evidence="3" id="KW-1185">Reference proteome</keyword>
<name>A0A914IC38_GLORO</name>
<dbReference type="InterPro" id="IPR001849">
    <property type="entry name" value="PH_domain"/>
</dbReference>
<dbReference type="InterPro" id="IPR004000">
    <property type="entry name" value="Actin"/>
</dbReference>
<dbReference type="Pfam" id="PF00022">
    <property type="entry name" value="Actin"/>
    <property type="match status" value="1"/>
</dbReference>
<dbReference type="SMART" id="SM00268">
    <property type="entry name" value="ACTIN"/>
    <property type="match status" value="1"/>
</dbReference>
<dbReference type="SUPFAM" id="SSF53067">
    <property type="entry name" value="Actin-like ATPase domain"/>
    <property type="match status" value="2"/>
</dbReference>
<evidence type="ECO:0000256" key="1">
    <source>
        <dbReference type="RuleBase" id="RU000487"/>
    </source>
</evidence>
<dbReference type="WBParaSite" id="Gr19_v10_g9235.t1">
    <property type="protein sequence ID" value="Gr19_v10_g9235.t1"/>
    <property type="gene ID" value="Gr19_v10_g9235"/>
</dbReference>
<evidence type="ECO:0000259" key="2">
    <source>
        <dbReference type="SMART" id="SM00233"/>
    </source>
</evidence>
<dbReference type="Proteomes" id="UP000887572">
    <property type="component" value="Unplaced"/>
</dbReference>
<organism evidence="3 4">
    <name type="scientific">Globodera rostochiensis</name>
    <name type="common">Golden nematode worm</name>
    <name type="synonym">Heterodera rostochiensis</name>
    <dbReference type="NCBI Taxonomy" id="31243"/>
    <lineage>
        <taxon>Eukaryota</taxon>
        <taxon>Metazoa</taxon>
        <taxon>Ecdysozoa</taxon>
        <taxon>Nematoda</taxon>
        <taxon>Chromadorea</taxon>
        <taxon>Rhabditida</taxon>
        <taxon>Tylenchina</taxon>
        <taxon>Tylenchomorpha</taxon>
        <taxon>Tylenchoidea</taxon>
        <taxon>Heteroderidae</taxon>
        <taxon>Heteroderinae</taxon>
        <taxon>Globodera</taxon>
    </lineage>
</organism>
<evidence type="ECO:0000313" key="3">
    <source>
        <dbReference type="Proteomes" id="UP000887572"/>
    </source>
</evidence>
<dbReference type="InterPro" id="IPR043129">
    <property type="entry name" value="ATPase_NBD"/>
</dbReference>